<evidence type="ECO:0000313" key="6">
    <source>
        <dbReference type="EMBL" id="NYT51753.1"/>
    </source>
</evidence>
<evidence type="ECO:0000256" key="1">
    <source>
        <dbReference type="ARBA" id="ARBA00001974"/>
    </source>
</evidence>
<dbReference type="InterPro" id="IPR036188">
    <property type="entry name" value="FAD/NAD-bd_sf"/>
</dbReference>
<comment type="cofactor">
    <cofactor evidence="1">
        <name>FAD</name>
        <dbReference type="ChEBI" id="CHEBI:57692"/>
    </cofactor>
</comment>
<name>A0A853G4D3_9BURK</name>
<accession>A0A853G4D3</accession>
<reference evidence="6 7" key="1">
    <citation type="submission" date="2020-07" db="EMBL/GenBank/DDBJ databases">
        <title>Taxonomic revisions and descriptions of new bacterial species based on genomic comparisons in the high-G+C-content subgroup of the family Alcaligenaceae.</title>
        <authorList>
            <person name="Szabo A."/>
            <person name="Felfoldi T."/>
        </authorList>
    </citation>
    <scope>NUCLEOTIDE SEQUENCE [LARGE SCALE GENOMIC DNA]</scope>
    <source>
        <strain evidence="6 7">LMG 24012</strain>
    </source>
</reference>
<keyword evidence="2" id="KW-0285">Flavoprotein</keyword>
<dbReference type="SUPFAM" id="SSF56425">
    <property type="entry name" value="Succinate dehydrogenase/fumarate reductase flavoprotein, catalytic domain"/>
    <property type="match status" value="1"/>
</dbReference>
<dbReference type="InterPro" id="IPR050315">
    <property type="entry name" value="FAD-oxidoreductase_2"/>
</dbReference>
<dbReference type="PANTHER" id="PTHR43400:SF10">
    <property type="entry name" value="3-OXOSTEROID 1-DEHYDROGENASE"/>
    <property type="match status" value="1"/>
</dbReference>
<dbReference type="Gene3D" id="3.90.700.10">
    <property type="entry name" value="Succinate dehydrogenase/fumarate reductase flavoprotein, catalytic domain"/>
    <property type="match status" value="1"/>
</dbReference>
<comment type="caution">
    <text evidence="6">The sequence shown here is derived from an EMBL/GenBank/DDBJ whole genome shotgun (WGS) entry which is preliminary data.</text>
</comment>
<dbReference type="Gene3D" id="3.50.50.60">
    <property type="entry name" value="FAD/NAD(P)-binding domain"/>
    <property type="match status" value="2"/>
</dbReference>
<dbReference type="EMBL" id="JACCEM010000015">
    <property type="protein sequence ID" value="NYT51753.1"/>
    <property type="molecule type" value="Genomic_DNA"/>
</dbReference>
<evidence type="ECO:0000259" key="5">
    <source>
        <dbReference type="Pfam" id="PF00890"/>
    </source>
</evidence>
<gene>
    <name evidence="6" type="ORF">H0A72_20770</name>
</gene>
<keyword evidence="3" id="KW-0274">FAD</keyword>
<dbReference type="PANTHER" id="PTHR43400">
    <property type="entry name" value="FUMARATE REDUCTASE"/>
    <property type="match status" value="1"/>
</dbReference>
<evidence type="ECO:0000313" key="7">
    <source>
        <dbReference type="Proteomes" id="UP000559809"/>
    </source>
</evidence>
<dbReference type="Proteomes" id="UP000559809">
    <property type="component" value="Unassembled WGS sequence"/>
</dbReference>
<feature type="domain" description="FAD-dependent oxidoreductase 2 FAD-binding" evidence="5">
    <location>
        <begin position="11"/>
        <end position="548"/>
    </location>
</feature>
<proteinExistence type="predicted"/>
<dbReference type="AlphaFoldDB" id="A0A853G4D3"/>
<dbReference type="Pfam" id="PF00890">
    <property type="entry name" value="FAD_binding_2"/>
    <property type="match status" value="1"/>
</dbReference>
<protein>
    <submittedName>
        <fullName evidence="6">FAD-binding protein</fullName>
    </submittedName>
</protein>
<dbReference type="SUPFAM" id="SSF51905">
    <property type="entry name" value="FAD/NAD(P)-binding domain"/>
    <property type="match status" value="1"/>
</dbReference>
<dbReference type="GO" id="GO:0016491">
    <property type="term" value="F:oxidoreductase activity"/>
    <property type="evidence" value="ECO:0007669"/>
    <property type="project" value="UniProtKB-KW"/>
</dbReference>
<organism evidence="6 7">
    <name type="scientific">Parapusillimonas granuli</name>
    <dbReference type="NCBI Taxonomy" id="380911"/>
    <lineage>
        <taxon>Bacteria</taxon>
        <taxon>Pseudomonadati</taxon>
        <taxon>Pseudomonadota</taxon>
        <taxon>Betaproteobacteria</taxon>
        <taxon>Burkholderiales</taxon>
        <taxon>Alcaligenaceae</taxon>
        <taxon>Parapusillimonas</taxon>
    </lineage>
</organism>
<dbReference type="InterPro" id="IPR003953">
    <property type="entry name" value="FAD-dep_OxRdtase_2_FAD-bd"/>
</dbReference>
<sequence length="576" mass="61979">MDAIRWDFSFDVVVAGSGAAGMSAALTSHFEGLEVLIVEKAARMGGSTAVSGGAVWIPLNADSAGAGHPDSHEEVWEYLSGTVGEASPADMKRAFLRAGPAMYDYMASREAFKLAARTYSPDYYPDLPGAAMGGRALDPVEFDGRKLGKRFRELRDPLREFLVLGGMMVNITDVHHLLGAGRSPKSFLHGARLVLRYWADRLRGYHRGTRLLLGNSLAAQLFHSVVRQGVPYWLESPIRAIHQDGWGRVLGVAVERRGAVVNIQARRGVVIATGGFPWNEALRGQHYPKPTGPWSMAPRDNEGQGIELALAAGAAMGTGHVSPAFWAPVSILERREGGPLRYPHLVWDRAKPGLIAVDASGKRFVNESASYHEFVKAMYGADPAPAIPAYLVCDHDFIEKWGLGLALPGGRPRRHLIDAGYLIRGDSLEDLARRLGLDAAALSATVKRYNDMAKDGVDWDFGKGGTAYNRYLGAPGHLPNPCLGPLAKPPFYAVRVYAGDIGTACGISVNEHAQALTAEGATIPGLYVVGNDMQSVMGGAYPGPGITLGPGLTFGWVAGRHLARAYSQQHQQENQS</sequence>
<dbReference type="GO" id="GO:0008202">
    <property type="term" value="P:steroid metabolic process"/>
    <property type="evidence" value="ECO:0007669"/>
    <property type="project" value="UniProtKB-ARBA"/>
</dbReference>
<evidence type="ECO:0000256" key="2">
    <source>
        <dbReference type="ARBA" id="ARBA00022630"/>
    </source>
</evidence>
<evidence type="ECO:0000256" key="4">
    <source>
        <dbReference type="ARBA" id="ARBA00023002"/>
    </source>
</evidence>
<evidence type="ECO:0000256" key="3">
    <source>
        <dbReference type="ARBA" id="ARBA00022827"/>
    </source>
</evidence>
<dbReference type="InterPro" id="IPR027477">
    <property type="entry name" value="Succ_DH/fumarate_Rdtase_cat_sf"/>
</dbReference>
<keyword evidence="4" id="KW-0560">Oxidoreductase</keyword>
<keyword evidence="7" id="KW-1185">Reference proteome</keyword>